<dbReference type="GO" id="GO:0005524">
    <property type="term" value="F:ATP binding"/>
    <property type="evidence" value="ECO:0007669"/>
    <property type="project" value="UniProtKB-KW"/>
</dbReference>
<accession>W5Y0F9</accession>
<sequence length="295" mass="31202">MSFPLFEVVRPGALTVFQDRGRFGLSGFGVSPSGAWDRRSAAKANRALGNSVDAPVLEILGGGFAARALAPATVLLTGAQAEVAVSGRRGFTHTVLDLAPGDTLELGDPESGCRTYLAVRGGFSAPAVLGSHSLDLLSGIGPAPVAASDVLFGSSSFVETHAWYPMLRQLPPTWSRLSIEPLKVIIGPREDWFTVATVERFFNEVFTVSPDSNRVGLRLVPRKPLAIKRGGELPSEGMVRGAIQVPPDGNPVVFGPDHPVTGGYPVIGVLDEDSADRCAQLVPGQLVHFEEKVLD</sequence>
<name>W5Y0F9_9CORY</name>
<keyword evidence="1" id="KW-0547">Nucleotide-binding</keyword>
<keyword evidence="6" id="KW-1185">Reference proteome</keyword>
<dbReference type="RefSeq" id="WP_025252434.1">
    <property type="nucleotide sequence ID" value="NZ_CP004353.1"/>
</dbReference>
<feature type="domain" description="Carboxyltransferase" evidence="4">
    <location>
        <begin position="27"/>
        <end position="294"/>
    </location>
</feature>
<dbReference type="InterPro" id="IPR029000">
    <property type="entry name" value="Cyclophilin-like_dom_sf"/>
</dbReference>
<dbReference type="PANTHER" id="PTHR43309:SF3">
    <property type="entry name" value="5-OXOPROLINASE SUBUNIT C"/>
    <property type="match status" value="1"/>
</dbReference>
<dbReference type="AlphaFoldDB" id="W5Y0F9"/>
<evidence type="ECO:0000313" key="6">
    <source>
        <dbReference type="Proteomes" id="UP000019222"/>
    </source>
</evidence>
<dbReference type="Pfam" id="PF02626">
    <property type="entry name" value="CT_A_B"/>
    <property type="match status" value="1"/>
</dbReference>
<evidence type="ECO:0000259" key="4">
    <source>
        <dbReference type="SMART" id="SM00797"/>
    </source>
</evidence>
<dbReference type="EMBL" id="CP004353">
    <property type="protein sequence ID" value="AHI22399.1"/>
    <property type="molecule type" value="Genomic_DNA"/>
</dbReference>
<reference evidence="5 6" key="1">
    <citation type="submission" date="2013-02" db="EMBL/GenBank/DDBJ databases">
        <title>The complete genome sequence of Corynebacterium vitaeruminis DSM 20294.</title>
        <authorList>
            <person name="Ruckert C."/>
            <person name="Albersmeier A."/>
            <person name="Kalinowski J."/>
        </authorList>
    </citation>
    <scope>NUCLEOTIDE SEQUENCE [LARGE SCALE GENOMIC DNA]</scope>
    <source>
        <strain evidence="6">ATCC 10234</strain>
    </source>
</reference>
<dbReference type="eggNOG" id="COG1984">
    <property type="taxonomic scope" value="Bacteria"/>
</dbReference>
<dbReference type="InterPro" id="IPR052708">
    <property type="entry name" value="PxpC"/>
</dbReference>
<evidence type="ECO:0000256" key="2">
    <source>
        <dbReference type="ARBA" id="ARBA00022801"/>
    </source>
</evidence>
<dbReference type="SMART" id="SM00797">
    <property type="entry name" value="AHS2"/>
    <property type="match status" value="1"/>
</dbReference>
<dbReference type="KEGG" id="cvt:B843_05050"/>
<evidence type="ECO:0000313" key="5">
    <source>
        <dbReference type="EMBL" id="AHI22399.1"/>
    </source>
</evidence>
<dbReference type="Gene3D" id="2.40.100.10">
    <property type="entry name" value="Cyclophilin-like"/>
    <property type="match status" value="1"/>
</dbReference>
<dbReference type="PATRIC" id="fig|1224164.3.peg.1007"/>
<protein>
    <submittedName>
        <fullName evidence="5">Allophanate hydrolase subunit 2</fullName>
    </submittedName>
</protein>
<evidence type="ECO:0000256" key="3">
    <source>
        <dbReference type="ARBA" id="ARBA00022840"/>
    </source>
</evidence>
<gene>
    <name evidence="5" type="ORF">B843_05050</name>
</gene>
<dbReference type="GO" id="GO:0016787">
    <property type="term" value="F:hydrolase activity"/>
    <property type="evidence" value="ECO:0007669"/>
    <property type="project" value="UniProtKB-KW"/>
</dbReference>
<proteinExistence type="predicted"/>
<organism evidence="5 6">
    <name type="scientific">Corynebacterium vitaeruminis DSM 20294</name>
    <dbReference type="NCBI Taxonomy" id="1224164"/>
    <lineage>
        <taxon>Bacteria</taxon>
        <taxon>Bacillati</taxon>
        <taxon>Actinomycetota</taxon>
        <taxon>Actinomycetes</taxon>
        <taxon>Mycobacteriales</taxon>
        <taxon>Corynebacteriaceae</taxon>
        <taxon>Corynebacterium</taxon>
    </lineage>
</organism>
<dbReference type="STRING" id="1224164.B843_05050"/>
<dbReference type="SUPFAM" id="SSF50891">
    <property type="entry name" value="Cyclophilin-like"/>
    <property type="match status" value="1"/>
</dbReference>
<dbReference type="InterPro" id="IPR003778">
    <property type="entry name" value="CT_A_B"/>
</dbReference>
<evidence type="ECO:0000256" key="1">
    <source>
        <dbReference type="ARBA" id="ARBA00022741"/>
    </source>
</evidence>
<dbReference type="Proteomes" id="UP000019222">
    <property type="component" value="Chromosome"/>
</dbReference>
<dbReference type="PANTHER" id="PTHR43309">
    <property type="entry name" value="5-OXOPROLINASE SUBUNIT C"/>
    <property type="match status" value="1"/>
</dbReference>
<keyword evidence="2 5" id="KW-0378">Hydrolase</keyword>
<keyword evidence="3" id="KW-0067">ATP-binding</keyword>
<dbReference type="HOGENOM" id="CLU_028967_0_3_11"/>